<accession>W7Y9B5</accession>
<proteinExistence type="predicted"/>
<dbReference type="Proteomes" id="UP000019402">
    <property type="component" value="Unassembled WGS sequence"/>
</dbReference>
<sequence>MISIVPGGGLANRMRAIDSAIALTRNTVKIIWLKNKDLNCDFYQLFKPHHLFRVVDFNYSKFYAYPNYLFCRAKKLKYLQEIVRKFLFNQVFTNPDIEEINSKGGSGIKNLKSNKMFIETCERFDNTKKMHEIFIPTDAIQSRSIPSSIIIIILLEFIFAEPIIYTLSLKVHCLFTWKP</sequence>
<dbReference type="STRING" id="869213.GCA_000517085_02138"/>
<protein>
    <submittedName>
        <fullName evidence="1">Uncharacterized protein</fullName>
    </submittedName>
</protein>
<dbReference type="EMBL" id="BAMD01000061">
    <property type="protein sequence ID" value="GAF04932.1"/>
    <property type="molecule type" value="Genomic_DNA"/>
</dbReference>
<dbReference type="AlphaFoldDB" id="W7Y9B5"/>
<evidence type="ECO:0000313" key="2">
    <source>
        <dbReference type="Proteomes" id="UP000019402"/>
    </source>
</evidence>
<reference evidence="1 2" key="1">
    <citation type="journal article" date="2014" name="Genome Announc.">
        <title>Draft Genome Sequence of Cytophaga fermentans JCM 21142T, a Facultative Anaerobe Isolated from Marine Mud.</title>
        <authorList>
            <person name="Starns D."/>
            <person name="Oshima K."/>
            <person name="Suda W."/>
            <person name="Iino T."/>
            <person name="Yuki M."/>
            <person name="Inoue J."/>
            <person name="Kitamura K."/>
            <person name="Iida T."/>
            <person name="Darby A."/>
            <person name="Hattori M."/>
            <person name="Ohkuma M."/>
        </authorList>
    </citation>
    <scope>NUCLEOTIDE SEQUENCE [LARGE SCALE GENOMIC DNA]</scope>
    <source>
        <strain evidence="1 2">JCM 21142</strain>
    </source>
</reference>
<keyword evidence="2" id="KW-1185">Reference proteome</keyword>
<organism evidence="1 2">
    <name type="scientific">Saccharicrinis fermentans DSM 9555 = JCM 21142</name>
    <dbReference type="NCBI Taxonomy" id="869213"/>
    <lineage>
        <taxon>Bacteria</taxon>
        <taxon>Pseudomonadati</taxon>
        <taxon>Bacteroidota</taxon>
        <taxon>Bacteroidia</taxon>
        <taxon>Marinilabiliales</taxon>
        <taxon>Marinilabiliaceae</taxon>
        <taxon>Saccharicrinis</taxon>
    </lineage>
</organism>
<evidence type="ECO:0000313" key="1">
    <source>
        <dbReference type="EMBL" id="GAF04932.1"/>
    </source>
</evidence>
<dbReference type="OrthoDB" id="1432594at2"/>
<name>W7Y9B5_9BACT</name>
<comment type="caution">
    <text evidence="1">The sequence shown here is derived from an EMBL/GenBank/DDBJ whole genome shotgun (WGS) entry which is preliminary data.</text>
</comment>
<dbReference type="RefSeq" id="WP_044213994.1">
    <property type="nucleotide sequence ID" value="NZ_BAMD01000061.1"/>
</dbReference>
<gene>
    <name evidence="1" type="ORF">JCM21142_93655</name>
</gene>